<name>A0AAN8XEK4_HALRR</name>
<comment type="caution">
    <text evidence="1">The sequence shown here is derived from an EMBL/GenBank/DDBJ whole genome shotgun (WGS) entry which is preliminary data.</text>
</comment>
<reference evidence="1 2" key="1">
    <citation type="submission" date="2023-11" db="EMBL/GenBank/DDBJ databases">
        <title>Halocaridina rubra genome assembly.</title>
        <authorList>
            <person name="Smith C."/>
        </authorList>
    </citation>
    <scope>NUCLEOTIDE SEQUENCE [LARGE SCALE GENOMIC DNA]</scope>
    <source>
        <strain evidence="1">EP-1</strain>
        <tissue evidence="1">Whole</tissue>
    </source>
</reference>
<keyword evidence="2" id="KW-1185">Reference proteome</keyword>
<organism evidence="1 2">
    <name type="scientific">Halocaridina rubra</name>
    <name type="common">Hawaiian red shrimp</name>
    <dbReference type="NCBI Taxonomy" id="373956"/>
    <lineage>
        <taxon>Eukaryota</taxon>
        <taxon>Metazoa</taxon>
        <taxon>Ecdysozoa</taxon>
        <taxon>Arthropoda</taxon>
        <taxon>Crustacea</taxon>
        <taxon>Multicrustacea</taxon>
        <taxon>Malacostraca</taxon>
        <taxon>Eumalacostraca</taxon>
        <taxon>Eucarida</taxon>
        <taxon>Decapoda</taxon>
        <taxon>Pleocyemata</taxon>
        <taxon>Caridea</taxon>
        <taxon>Atyoidea</taxon>
        <taxon>Atyidae</taxon>
        <taxon>Halocaridina</taxon>
    </lineage>
</organism>
<dbReference type="EMBL" id="JAXCGZ010003875">
    <property type="protein sequence ID" value="KAK7082842.1"/>
    <property type="molecule type" value="Genomic_DNA"/>
</dbReference>
<accession>A0AAN8XEK4</accession>
<dbReference type="Proteomes" id="UP001381693">
    <property type="component" value="Unassembled WGS sequence"/>
</dbReference>
<gene>
    <name evidence="1" type="ORF">SK128_003568</name>
</gene>
<sequence>MLVYASDRAIHDASVSSRFQKSVISSDRAIHDASATPIQFLSPSTTTPTRPHMAGAEMSELIAQEGILSKE</sequence>
<evidence type="ECO:0000313" key="1">
    <source>
        <dbReference type="EMBL" id="KAK7082842.1"/>
    </source>
</evidence>
<protein>
    <submittedName>
        <fullName evidence="1">Uncharacterized protein</fullName>
    </submittedName>
</protein>
<evidence type="ECO:0000313" key="2">
    <source>
        <dbReference type="Proteomes" id="UP001381693"/>
    </source>
</evidence>
<proteinExistence type="predicted"/>
<dbReference type="AlphaFoldDB" id="A0AAN8XEK4"/>